<dbReference type="Proteomes" id="UP000261082">
    <property type="component" value="Unassembled WGS sequence"/>
</dbReference>
<evidence type="ECO:0000313" key="1">
    <source>
        <dbReference type="EMBL" id="RFN60385.1"/>
    </source>
</evidence>
<dbReference type="Pfam" id="PF20322">
    <property type="entry name" value="DUF6617"/>
    <property type="match status" value="1"/>
</dbReference>
<evidence type="ECO:0000313" key="2">
    <source>
        <dbReference type="Proteomes" id="UP000261082"/>
    </source>
</evidence>
<keyword evidence="2" id="KW-1185">Reference proteome</keyword>
<dbReference type="EMBL" id="QVID01000001">
    <property type="protein sequence ID" value="RFN60385.1"/>
    <property type="molecule type" value="Genomic_DNA"/>
</dbReference>
<reference evidence="1 2" key="1">
    <citation type="journal article" date="2007" name="Int. J. Syst. Evol. Microbiol.">
        <title>Marixanthomonas ophiurae gen. nov., sp. nov., a marine bacterium of the family Flavobacteriaceae isolated from a deep-sea brittle star.</title>
        <authorList>
            <person name="Romanenko L.A."/>
            <person name="Uchino M."/>
            <person name="Frolova G.M."/>
            <person name="Mikhailov V.V."/>
        </authorList>
    </citation>
    <scope>NUCLEOTIDE SEQUENCE [LARGE SCALE GENOMIC DNA]</scope>
    <source>
        <strain evidence="1 2">KMM 3046</strain>
    </source>
</reference>
<organism evidence="1 2">
    <name type="scientific">Marixanthomonas ophiurae</name>
    <dbReference type="NCBI Taxonomy" id="387659"/>
    <lineage>
        <taxon>Bacteria</taxon>
        <taxon>Pseudomonadati</taxon>
        <taxon>Bacteroidota</taxon>
        <taxon>Flavobacteriia</taxon>
        <taxon>Flavobacteriales</taxon>
        <taxon>Flavobacteriaceae</taxon>
        <taxon>Marixanthomonas</taxon>
    </lineage>
</organism>
<proteinExistence type="predicted"/>
<name>A0A3E1QE41_9FLAO</name>
<dbReference type="OrthoDB" id="641012at2"/>
<dbReference type="InterPro" id="IPR046725">
    <property type="entry name" value="DUF6617"/>
</dbReference>
<protein>
    <submittedName>
        <fullName evidence="1">Uncharacterized protein</fullName>
    </submittedName>
</protein>
<dbReference type="RefSeq" id="WP_117159444.1">
    <property type="nucleotide sequence ID" value="NZ_QVID01000001.1"/>
</dbReference>
<sequence length="327" mass="39137">MITDVFASLISITKGLHRDKRTDREFKELVRNQNVKMQYKQAPLFMIEFPERALGDKRKYYKNLIDQEANKKFNEIISSFPTNAIEEEHVFNYQKLFNQHHSNLERVKSYIDKYAHSRESIRNEDTFIIQYLKANMIWLYLELQERFGKYGDEDILTTEEIYQYHFNEVLDELEIKPSEIGKTSIKERAVEPAFNAIESDLPHRQPKDKVLAYKDIVQHSKSLARAEEMMFEADIIDKDYNFIPNTKHKNKSVLGVIYFLFIEKDYFNKITTDPFKRIKSTDIVRFLNHRYNTDARKQFKTFENNDAERNDLISTEYILKNLPNKIR</sequence>
<dbReference type="AlphaFoldDB" id="A0A3E1QE41"/>
<gene>
    <name evidence="1" type="ORF">DZ858_10200</name>
</gene>
<comment type="caution">
    <text evidence="1">The sequence shown here is derived from an EMBL/GenBank/DDBJ whole genome shotgun (WGS) entry which is preliminary data.</text>
</comment>
<accession>A0A3E1QE41</accession>